<dbReference type="EMBL" id="MWDB01000030">
    <property type="protein sequence ID" value="OQB40855.1"/>
    <property type="molecule type" value="Genomic_DNA"/>
</dbReference>
<name>A0A1V5ZKY2_9BACT</name>
<comment type="caution">
    <text evidence="2">The sequence shown here is derived from an EMBL/GenBank/DDBJ whole genome shotgun (WGS) entry which is preliminary data.</text>
</comment>
<proteinExistence type="predicted"/>
<dbReference type="Proteomes" id="UP000485621">
    <property type="component" value="Unassembled WGS sequence"/>
</dbReference>
<dbReference type="AlphaFoldDB" id="A0A1V5ZKY2"/>
<evidence type="ECO:0000256" key="1">
    <source>
        <dbReference type="SAM" id="MobiDB-lite"/>
    </source>
</evidence>
<evidence type="ECO:0000313" key="2">
    <source>
        <dbReference type="EMBL" id="OQB40855.1"/>
    </source>
</evidence>
<gene>
    <name evidence="2" type="ORF">BWY04_01174</name>
</gene>
<feature type="region of interest" description="Disordered" evidence="1">
    <location>
        <begin position="15"/>
        <end position="130"/>
    </location>
</feature>
<organism evidence="2">
    <name type="scientific">candidate division CPR1 bacterium ADurb.Bin160</name>
    <dbReference type="NCBI Taxonomy" id="1852826"/>
    <lineage>
        <taxon>Bacteria</taxon>
        <taxon>candidate division CPR1</taxon>
    </lineage>
</organism>
<accession>A0A1V5ZKY2</accession>
<protein>
    <submittedName>
        <fullName evidence="2">Uncharacterized protein</fullName>
    </submittedName>
</protein>
<reference evidence="2" key="1">
    <citation type="submission" date="2017-02" db="EMBL/GenBank/DDBJ databases">
        <title>Delving into the versatile metabolic prowess of the omnipresent phylum Bacteroidetes.</title>
        <authorList>
            <person name="Nobu M.K."/>
            <person name="Mei R."/>
            <person name="Narihiro T."/>
            <person name="Kuroda K."/>
            <person name="Liu W.-T."/>
        </authorList>
    </citation>
    <scope>NUCLEOTIDE SEQUENCE</scope>
    <source>
        <strain evidence="2">ADurb.Bin160</strain>
    </source>
</reference>
<feature type="compositionally biased region" description="Low complexity" evidence="1">
    <location>
        <begin position="108"/>
        <end position="118"/>
    </location>
</feature>
<sequence length="244" mass="26167">MKDFELLNCIFENEFGSETGKPTNESIEMHNNPGTKGKKVSSKASLELEKANPKGGKVGTGSPTSAKAPGPKGVAIKTTKVTGKKMKPKGELNDDMDCIDPNSSCTQKLPTTKTNSSSNKKKLPTKELSESVKGNKKKVYTESELTANLQDALTSANYEGIISALSDIVRTIGDKGLQQAMSAVANSNGLAANPELGSLWNAVISNPHKNFRQLILKLKDLAKSKFNMKRGFGGSDSFKPEDNM</sequence>